<gene>
    <name evidence="2" type="ORF">FHX81_5639</name>
</gene>
<evidence type="ECO:0000313" key="2">
    <source>
        <dbReference type="EMBL" id="TQM83221.1"/>
    </source>
</evidence>
<dbReference type="RefSeq" id="WP_246108002.1">
    <property type="nucleotide sequence ID" value="NZ_VFPP01000001.1"/>
</dbReference>
<reference evidence="2 3" key="1">
    <citation type="submission" date="2019-06" db="EMBL/GenBank/DDBJ databases">
        <title>Sequencing the genomes of 1000 actinobacteria strains.</title>
        <authorList>
            <person name="Klenk H.-P."/>
        </authorList>
    </citation>
    <scope>NUCLEOTIDE SEQUENCE [LARGE SCALE GENOMIC DNA]</scope>
    <source>
        <strain evidence="2 3">DSM 45456</strain>
    </source>
</reference>
<name>A0A543JKC8_9PSEU</name>
<proteinExistence type="predicted"/>
<dbReference type="AlphaFoldDB" id="A0A543JKC8"/>
<evidence type="ECO:0000313" key="3">
    <source>
        <dbReference type="Proteomes" id="UP000316628"/>
    </source>
</evidence>
<dbReference type="Proteomes" id="UP000316628">
    <property type="component" value="Unassembled WGS sequence"/>
</dbReference>
<dbReference type="EMBL" id="VFPP01000001">
    <property type="protein sequence ID" value="TQM83221.1"/>
    <property type="molecule type" value="Genomic_DNA"/>
</dbReference>
<keyword evidence="1" id="KW-0472">Membrane</keyword>
<organism evidence="2 3">
    <name type="scientific">Saccharothrix saharensis</name>
    <dbReference type="NCBI Taxonomy" id="571190"/>
    <lineage>
        <taxon>Bacteria</taxon>
        <taxon>Bacillati</taxon>
        <taxon>Actinomycetota</taxon>
        <taxon>Actinomycetes</taxon>
        <taxon>Pseudonocardiales</taxon>
        <taxon>Pseudonocardiaceae</taxon>
        <taxon>Saccharothrix</taxon>
    </lineage>
</organism>
<feature type="transmembrane region" description="Helical" evidence="1">
    <location>
        <begin position="65"/>
        <end position="87"/>
    </location>
</feature>
<comment type="caution">
    <text evidence="2">The sequence shown here is derived from an EMBL/GenBank/DDBJ whole genome shotgun (WGS) entry which is preliminary data.</text>
</comment>
<protein>
    <submittedName>
        <fullName evidence="2">Uncharacterized protein</fullName>
    </submittedName>
</protein>
<accession>A0A543JKC8</accession>
<keyword evidence="3" id="KW-1185">Reference proteome</keyword>
<evidence type="ECO:0000256" key="1">
    <source>
        <dbReference type="SAM" id="Phobius"/>
    </source>
</evidence>
<keyword evidence="1" id="KW-0812">Transmembrane</keyword>
<feature type="transmembrane region" description="Helical" evidence="1">
    <location>
        <begin position="16"/>
        <end position="38"/>
    </location>
</feature>
<sequence>MTHEPAAGIEPGGGSLVLSLALLLWLLGKACVRFVLWFERHEGNQPNRTQEEHFVTDPRPRPLRVAGSIVGGLTALVTGLVGSGLLTPGQGDGITGLITAALVLLGTFGVVVSTEHRVTPLVDPRDTDGRPLAPTDDTD</sequence>
<feature type="transmembrane region" description="Helical" evidence="1">
    <location>
        <begin position="93"/>
        <end position="112"/>
    </location>
</feature>
<keyword evidence="1" id="KW-1133">Transmembrane helix</keyword>